<evidence type="ECO:0000313" key="8">
    <source>
        <dbReference type="EMBL" id="VTP07413.1"/>
    </source>
</evidence>
<keyword evidence="5 8" id="KW-0418">Kinase</keyword>
<dbReference type="SUPFAM" id="SSF53067">
    <property type="entry name" value="Actin-like ATPase domain"/>
    <property type="match status" value="2"/>
</dbReference>
<protein>
    <submittedName>
        <fullName evidence="8">Rhamnulokinase</fullName>
    </submittedName>
</protein>
<keyword evidence="2" id="KW-0859">Xylose metabolism</keyword>
<dbReference type="OMA" id="HYRDART"/>
<evidence type="ECO:0000256" key="5">
    <source>
        <dbReference type="ARBA" id="ARBA00022777"/>
    </source>
</evidence>
<proteinExistence type="inferred from homology"/>
<evidence type="ECO:0000256" key="7">
    <source>
        <dbReference type="ARBA" id="ARBA00023308"/>
    </source>
</evidence>
<dbReference type="Pfam" id="PF00370">
    <property type="entry name" value="FGGY_N"/>
    <property type="match status" value="1"/>
</dbReference>
<dbReference type="InterPro" id="IPR050406">
    <property type="entry name" value="FGGY_Carb_Kinase"/>
</dbReference>
<dbReference type="PANTHER" id="PTHR43095">
    <property type="entry name" value="SUGAR KINASE"/>
    <property type="match status" value="1"/>
</dbReference>
<dbReference type="GeneID" id="93455505"/>
<name>A0A653FCL7_MYCSM</name>
<dbReference type="GO" id="GO:0005524">
    <property type="term" value="F:ATP binding"/>
    <property type="evidence" value="ECO:0007669"/>
    <property type="project" value="UniProtKB-KW"/>
</dbReference>
<evidence type="ECO:0000256" key="3">
    <source>
        <dbReference type="ARBA" id="ARBA00022679"/>
    </source>
</evidence>
<dbReference type="GO" id="GO:0019301">
    <property type="term" value="P:rhamnose catabolic process"/>
    <property type="evidence" value="ECO:0007669"/>
    <property type="project" value="InterPro"/>
</dbReference>
<gene>
    <name evidence="8" type="primary">rhaB</name>
    <name evidence="8" type="ORF">BIN_B_01733</name>
</gene>
<comment type="similarity">
    <text evidence="1">Belongs to the FGGY kinase family.</text>
</comment>
<dbReference type="Gene3D" id="3.30.420.40">
    <property type="match status" value="2"/>
</dbReference>
<keyword evidence="7" id="KW-0684">Rhamnose metabolism</keyword>
<dbReference type="RefSeq" id="WP_011727050.1">
    <property type="nucleotide sequence ID" value="NZ_CP009495.1"/>
</dbReference>
<sequence length="485" mass="52261">MSAIQVAAVDLGATSGRVMVADIDGDRLDMRTVARFPNDPVTLWNGTGDELRWNVPTLYGHVIDGLTRAGRDCDSLVGVGVDSWAVDYGLLREGRLLSLPMHYRDARTARGVELVHDVLDAPELYRRNGIQFLPFNTVYQLAAERASGLLDLADTVLLVPDLLTYWLTGQRVAERTNASTTGLLALDGTWDRDLMTRLDLPHTLFPPIVEAGSRRGPLLPSVARQIGLTGKAGAEVVSVASHDTASAVAAIPMDPDHAAYISCGTWGLVGVELGRQVATDAAREANFTNEVGADQRIRFLHNVMGLWLLSETLRQYERDGHDVDLADLLAGAAQAPAPPVVFDTDDPRFLPPGDLPARISAWYVERGHTPPADPVQMVRAILESLAAAFASAVCTAAELSGVDVRTVHMVGGGSQNELLCQLTADRIGMPLLAGPVEATALGNVLLTARARHVISGDLASLRARVAQWFPPRRYLPRTSRTTAMV</sequence>
<dbReference type="EMBL" id="LR589633">
    <property type="protein sequence ID" value="VTP07413.1"/>
    <property type="molecule type" value="Genomic_DNA"/>
</dbReference>
<dbReference type="Pfam" id="PF02782">
    <property type="entry name" value="FGGY_C"/>
    <property type="match status" value="1"/>
</dbReference>
<dbReference type="GO" id="GO:0042732">
    <property type="term" value="P:D-xylose metabolic process"/>
    <property type="evidence" value="ECO:0007669"/>
    <property type="project" value="UniProtKB-KW"/>
</dbReference>
<keyword evidence="6" id="KW-0067">ATP-binding</keyword>
<evidence type="ECO:0000256" key="6">
    <source>
        <dbReference type="ARBA" id="ARBA00022840"/>
    </source>
</evidence>
<dbReference type="GO" id="GO:0008993">
    <property type="term" value="F:rhamnulokinase activity"/>
    <property type="evidence" value="ECO:0007669"/>
    <property type="project" value="InterPro"/>
</dbReference>
<dbReference type="KEGG" id="msn:LI99_02940"/>
<dbReference type="InterPro" id="IPR018484">
    <property type="entry name" value="FGGY_N"/>
</dbReference>
<evidence type="ECO:0000256" key="4">
    <source>
        <dbReference type="ARBA" id="ARBA00022741"/>
    </source>
</evidence>
<evidence type="ECO:0000256" key="1">
    <source>
        <dbReference type="ARBA" id="ARBA00009156"/>
    </source>
</evidence>
<dbReference type="AlphaFoldDB" id="A0A653FCL7"/>
<accession>A0A653FCL7</accession>
<reference evidence="8" key="1">
    <citation type="submission" date="2019-05" db="EMBL/GenBank/DDBJ databases">
        <authorList>
            <person name="Naeem R."/>
            <person name="Antony C."/>
            <person name="Guan Q."/>
        </authorList>
    </citation>
    <scope>NUCLEOTIDE SEQUENCE</scope>
    <source>
        <strain evidence="8">1</strain>
    </source>
</reference>
<dbReference type="InterPro" id="IPR013449">
    <property type="entry name" value="Rhamnulokinase"/>
</dbReference>
<dbReference type="KEGG" id="msh:LI98_02940"/>
<dbReference type="CDD" id="cd07771">
    <property type="entry name" value="ASKHA_NBD_FGGY_RhaB-like"/>
    <property type="match status" value="1"/>
</dbReference>
<keyword evidence="3" id="KW-0808">Transferase</keyword>
<evidence type="ECO:0000256" key="2">
    <source>
        <dbReference type="ARBA" id="ARBA00022629"/>
    </source>
</evidence>
<organism evidence="8">
    <name type="scientific">Mycolicibacterium smegmatis</name>
    <name type="common">Mycobacterium smegmatis</name>
    <dbReference type="NCBI Taxonomy" id="1772"/>
    <lineage>
        <taxon>Bacteria</taxon>
        <taxon>Bacillati</taxon>
        <taxon>Actinomycetota</taxon>
        <taxon>Actinomycetes</taxon>
        <taxon>Mycobacteriales</taxon>
        <taxon>Mycobacteriaceae</taxon>
        <taxon>Mycolicibacterium</taxon>
    </lineage>
</organism>
<dbReference type="InterPro" id="IPR018485">
    <property type="entry name" value="FGGY_C"/>
</dbReference>
<dbReference type="InterPro" id="IPR043129">
    <property type="entry name" value="ATPase_NBD"/>
</dbReference>
<keyword evidence="2" id="KW-0119">Carbohydrate metabolism</keyword>
<dbReference type="PANTHER" id="PTHR43095:SF5">
    <property type="entry name" value="XYLULOSE KINASE"/>
    <property type="match status" value="1"/>
</dbReference>
<keyword evidence="4" id="KW-0547">Nucleotide-binding</keyword>